<dbReference type="PANTHER" id="PTHR15375:SF26">
    <property type="entry name" value="PROTEIN CHIFFON"/>
    <property type="match status" value="1"/>
</dbReference>
<reference evidence="1 2" key="1">
    <citation type="submission" date="2022-05" db="EMBL/GenBank/DDBJ databases">
        <authorList>
            <consortium name="Genoscope - CEA"/>
            <person name="William W."/>
        </authorList>
    </citation>
    <scope>NUCLEOTIDE SEQUENCE [LARGE SCALE GENOMIC DNA]</scope>
</reference>
<dbReference type="PANTHER" id="PTHR15375">
    <property type="entry name" value="ACTIVATOR OF S-PHASE KINASE-RELATED"/>
    <property type="match status" value="1"/>
</dbReference>
<proteinExistence type="predicted"/>
<evidence type="ECO:0000313" key="1">
    <source>
        <dbReference type="EMBL" id="CAH3105649.1"/>
    </source>
</evidence>
<dbReference type="GO" id="GO:0031431">
    <property type="term" value="C:Dbf4-dependent protein kinase complex"/>
    <property type="evidence" value="ECO:0007669"/>
    <property type="project" value="TreeGrafter"/>
</dbReference>
<dbReference type="GO" id="GO:1901987">
    <property type="term" value="P:regulation of cell cycle phase transition"/>
    <property type="evidence" value="ECO:0007669"/>
    <property type="project" value="TreeGrafter"/>
</dbReference>
<dbReference type="AlphaFoldDB" id="A0AAU9W8K6"/>
<dbReference type="GO" id="GO:0043539">
    <property type="term" value="F:protein serine/threonine kinase activator activity"/>
    <property type="evidence" value="ECO:0007669"/>
    <property type="project" value="TreeGrafter"/>
</dbReference>
<dbReference type="InterPro" id="IPR051590">
    <property type="entry name" value="Replication_Regulatory_Kinase"/>
</dbReference>
<gene>
    <name evidence="1" type="ORF">PMEA_00002052</name>
</gene>
<comment type="caution">
    <text evidence="1">The sequence shown here is derived from an EMBL/GenBank/DDBJ whole genome shotgun (WGS) entry which is preliminary data.</text>
</comment>
<accession>A0AAU9W8K6</accession>
<organism evidence="1 2">
    <name type="scientific">Pocillopora meandrina</name>
    <dbReference type="NCBI Taxonomy" id="46732"/>
    <lineage>
        <taxon>Eukaryota</taxon>
        <taxon>Metazoa</taxon>
        <taxon>Cnidaria</taxon>
        <taxon>Anthozoa</taxon>
        <taxon>Hexacorallia</taxon>
        <taxon>Scleractinia</taxon>
        <taxon>Astrocoeniina</taxon>
        <taxon>Pocilloporidae</taxon>
        <taxon>Pocillopora</taxon>
    </lineage>
</organism>
<dbReference type="Proteomes" id="UP001159428">
    <property type="component" value="Unassembled WGS sequence"/>
</dbReference>
<sequence>HHWLISSVTGKNVFLHLSKSENKSYIIQWLTNIAAATVKSFLNKHVDFIITDREETVKKSFRNKLKIFNEKRSSLMLGIATTKVPAIRGSSSVFKIASTWNIKILKYTDLVSCMEEYQYKPIRLGAQIRINTKGLVHTLRNPFVKVEDQTRKCRPDIVEMKSFPYLDFNNEGTSSPFDTWFRQNRL</sequence>
<protein>
    <submittedName>
        <fullName evidence="1">Uncharacterized protein</fullName>
    </submittedName>
</protein>
<keyword evidence="2" id="KW-1185">Reference proteome</keyword>
<dbReference type="GO" id="GO:0010571">
    <property type="term" value="P:positive regulation of nuclear cell cycle DNA replication"/>
    <property type="evidence" value="ECO:0007669"/>
    <property type="project" value="TreeGrafter"/>
</dbReference>
<evidence type="ECO:0000313" key="2">
    <source>
        <dbReference type="Proteomes" id="UP001159428"/>
    </source>
</evidence>
<dbReference type="EMBL" id="CALNXJ010000010">
    <property type="protein sequence ID" value="CAH3105649.1"/>
    <property type="molecule type" value="Genomic_DNA"/>
</dbReference>
<feature type="non-terminal residue" evidence="1">
    <location>
        <position position="1"/>
    </location>
</feature>
<name>A0AAU9W8K6_9CNID</name>